<organism evidence="1 2">
    <name type="scientific">Entomophthora muscae</name>
    <dbReference type="NCBI Taxonomy" id="34485"/>
    <lineage>
        <taxon>Eukaryota</taxon>
        <taxon>Fungi</taxon>
        <taxon>Fungi incertae sedis</taxon>
        <taxon>Zoopagomycota</taxon>
        <taxon>Entomophthoromycotina</taxon>
        <taxon>Entomophthoromycetes</taxon>
        <taxon>Entomophthorales</taxon>
        <taxon>Entomophthoraceae</taxon>
        <taxon>Entomophthora</taxon>
    </lineage>
</organism>
<accession>A0ACC2T384</accession>
<proteinExistence type="predicted"/>
<dbReference type="EMBL" id="QTSX02003671">
    <property type="protein sequence ID" value="KAJ9068966.1"/>
    <property type="molecule type" value="Genomic_DNA"/>
</dbReference>
<sequence length="236" mass="27527">MKSTFVLLVLTLVQGYAIQKTEKDLTEALERQVAELREAITTKYSLLRRIIKLSTLKNKQVIYQELKEKLEKTSTEVSQMEKEFEKISKAYKKKTRHVDPEHYFKETNGFKDIFEDAINDIVGKHPGQHSTTEETPENMPGNTMEHESKSQVPDSQSQKQYFNGNGHPGYHNHGSEPQQYQYGTYQQPQAYHHSGYQHQNLDPVDSKYPGNINNEFQDRLQQPDSNKNLPGYQQWY</sequence>
<comment type="caution">
    <text evidence="1">The sequence shown here is derived from an EMBL/GenBank/DDBJ whole genome shotgun (WGS) entry which is preliminary data.</text>
</comment>
<dbReference type="Proteomes" id="UP001165960">
    <property type="component" value="Unassembled WGS sequence"/>
</dbReference>
<reference evidence="1" key="1">
    <citation type="submission" date="2022-04" db="EMBL/GenBank/DDBJ databases">
        <title>Genome of the entomopathogenic fungus Entomophthora muscae.</title>
        <authorList>
            <person name="Elya C."/>
            <person name="Lovett B.R."/>
            <person name="Lee E."/>
            <person name="Macias A.M."/>
            <person name="Hajek A.E."/>
            <person name="De Bivort B.L."/>
            <person name="Kasson M.T."/>
            <person name="De Fine Licht H.H."/>
            <person name="Stajich J.E."/>
        </authorList>
    </citation>
    <scope>NUCLEOTIDE SEQUENCE</scope>
    <source>
        <strain evidence="1">Berkeley</strain>
    </source>
</reference>
<evidence type="ECO:0000313" key="1">
    <source>
        <dbReference type="EMBL" id="KAJ9068966.1"/>
    </source>
</evidence>
<name>A0ACC2T384_9FUNG</name>
<protein>
    <submittedName>
        <fullName evidence="1">Uncharacterized protein</fullName>
    </submittedName>
</protein>
<keyword evidence="2" id="KW-1185">Reference proteome</keyword>
<gene>
    <name evidence="1" type="ORF">DSO57_1023299</name>
</gene>
<evidence type="ECO:0000313" key="2">
    <source>
        <dbReference type="Proteomes" id="UP001165960"/>
    </source>
</evidence>